<dbReference type="RefSeq" id="WP_238179566.1">
    <property type="nucleotide sequence ID" value="NZ_BPQI01000176.1"/>
</dbReference>
<dbReference type="InterPro" id="IPR023753">
    <property type="entry name" value="FAD/NAD-binding_dom"/>
</dbReference>
<accession>A0A564G5M1</accession>
<dbReference type="Gene3D" id="3.50.50.60">
    <property type="entry name" value="FAD/NAD(P)-binding domain"/>
    <property type="match status" value="2"/>
</dbReference>
<dbReference type="Proteomes" id="UP000401717">
    <property type="component" value="Unassembled WGS sequence"/>
</dbReference>
<sequence length="146" mass="15408">MTLLTLGQGMDLDAGERERVNEHGIKVVHEPVVGIGIEDGRLARLRTEGGEEHRFEVLYSALGLKLRAELALGLGAEHDGTGALVVDEHNRTTVPGLYASGGVVRGLDQVVVAMGHGAIAATDIHNRCELPTEEEVDGAERKAGAA</sequence>
<name>A0A564G5M1_9HYPH</name>
<dbReference type="EMBL" id="CABFVH010000049">
    <property type="protein sequence ID" value="VUF15248.1"/>
    <property type="molecule type" value="Genomic_DNA"/>
</dbReference>
<organism evidence="3 4">
    <name type="scientific">Methylobacterium dankookense</name>
    <dbReference type="NCBI Taxonomy" id="560405"/>
    <lineage>
        <taxon>Bacteria</taxon>
        <taxon>Pseudomonadati</taxon>
        <taxon>Pseudomonadota</taxon>
        <taxon>Alphaproteobacteria</taxon>
        <taxon>Hyphomicrobiales</taxon>
        <taxon>Methylobacteriaceae</taxon>
        <taxon>Methylobacterium</taxon>
    </lineage>
</organism>
<keyword evidence="5" id="KW-1185">Reference proteome</keyword>
<feature type="domain" description="FAD/NAD(P)-binding" evidence="1">
    <location>
        <begin position="13"/>
        <end position="117"/>
    </location>
</feature>
<evidence type="ECO:0000313" key="2">
    <source>
        <dbReference type="EMBL" id="GJD58908.1"/>
    </source>
</evidence>
<evidence type="ECO:0000313" key="3">
    <source>
        <dbReference type="EMBL" id="VUF15248.1"/>
    </source>
</evidence>
<reference evidence="3 4" key="1">
    <citation type="submission" date="2019-06" db="EMBL/GenBank/DDBJ databases">
        <authorList>
            <person name="Rodrigo-Torres L."/>
            <person name="Arahal R. D."/>
            <person name="Lucena T."/>
        </authorList>
    </citation>
    <scope>NUCLEOTIDE SEQUENCE [LARGE SCALE GENOMIC DNA]</scope>
    <source>
        <strain evidence="3 4">SW08-7</strain>
    </source>
</reference>
<dbReference type="Proteomes" id="UP001055303">
    <property type="component" value="Unassembled WGS sequence"/>
</dbReference>
<evidence type="ECO:0000259" key="1">
    <source>
        <dbReference type="Pfam" id="PF07992"/>
    </source>
</evidence>
<reference evidence="2" key="2">
    <citation type="journal article" date="2021" name="Front. Microbiol.">
        <title>Comprehensive Comparative Genomics and Phenotyping of Methylobacterium Species.</title>
        <authorList>
            <person name="Alessa O."/>
            <person name="Ogura Y."/>
            <person name="Fujitani Y."/>
            <person name="Takami H."/>
            <person name="Hayashi T."/>
            <person name="Sahin N."/>
            <person name="Tani A."/>
        </authorList>
    </citation>
    <scope>NUCLEOTIDE SEQUENCE</scope>
    <source>
        <strain evidence="2">DSM 22415</strain>
    </source>
</reference>
<proteinExistence type="predicted"/>
<reference evidence="2" key="3">
    <citation type="submission" date="2021-08" db="EMBL/GenBank/DDBJ databases">
        <authorList>
            <person name="Tani A."/>
            <person name="Ola A."/>
            <person name="Ogura Y."/>
            <person name="Katsura K."/>
            <person name="Hayashi T."/>
        </authorList>
    </citation>
    <scope>NUCLEOTIDE SEQUENCE</scope>
    <source>
        <strain evidence="2">DSM 22415</strain>
    </source>
</reference>
<dbReference type="Pfam" id="PF07992">
    <property type="entry name" value="Pyr_redox_2"/>
    <property type="match status" value="1"/>
</dbReference>
<keyword evidence="3" id="KW-0560">Oxidoreductase</keyword>
<dbReference type="SUPFAM" id="SSF51905">
    <property type="entry name" value="FAD/NAD(P)-binding domain"/>
    <property type="match status" value="1"/>
</dbReference>
<dbReference type="AlphaFoldDB" id="A0A564G5M1"/>
<evidence type="ECO:0000313" key="4">
    <source>
        <dbReference type="Proteomes" id="UP000401717"/>
    </source>
</evidence>
<protein>
    <submittedName>
        <fullName evidence="3">NADH dehydrogenase</fullName>
        <ecNumber evidence="3">1.6.99.3</ecNumber>
    </submittedName>
</protein>
<dbReference type="EC" id="1.6.99.3" evidence="3"/>
<evidence type="ECO:0000313" key="5">
    <source>
        <dbReference type="Proteomes" id="UP001055303"/>
    </source>
</evidence>
<dbReference type="EMBL" id="BPQI01000176">
    <property type="protein sequence ID" value="GJD58908.1"/>
    <property type="molecule type" value="Genomic_DNA"/>
</dbReference>
<dbReference type="InterPro" id="IPR036188">
    <property type="entry name" value="FAD/NAD-bd_sf"/>
</dbReference>
<dbReference type="GO" id="GO:0016491">
    <property type="term" value="F:oxidoreductase activity"/>
    <property type="evidence" value="ECO:0007669"/>
    <property type="project" value="UniProtKB-KW"/>
</dbReference>
<gene>
    <name evidence="3" type="primary">ahpF_3</name>
    <name evidence="2" type="ORF">IFDJLNFL_4834</name>
    <name evidence="3" type="ORF">MTDSW087_04984</name>
</gene>